<sequence length="563" mass="60717">MLLLSSVLTPPDYYYGRAEAPAVADGVVKEDVNLDEPSSSCATHDVRQKIMECVRSTLSPMQKSATSYRAGAMGFWRPKPSNDANADYAYNQPQQSYGIALLYPPGTTQSTYTGDNATVAEWTIDANEVVIMLGCTPPPSRYFSVTPYLMAKKLGERRRLGVLFGGVTAPSEHVRVQAAIGDSISAGRNVYSRIRARGGKEGTNNTTTSSPWSSETVFLMTASRQAGFAAIDALQKCGVEDEIINLAPIPKSLAANHVKKNGGPTTNNNVGGTFSTFSLYLRNEGPDDRAAYDAYQAESNEYWTIAAISVPTTTSDDDDNNNYSTNIQSSFDDLPLIDASGGAIETERKLKPALDRLARAAVVKLRQEVVGANPRRFDESNAPPASDGRACIARNINCGLGNRDTVYSQVRPFVRLSSARAMAIIVGVNHGAAKFATYSNLVVNEVRRRLGLVVLSDNTLANSRGVVEQLLGEARPELYVAIVSRDCATAAALLPTPLDAAPCAEVPTTGWPSAPLDETLSVWERAYADVRTHVGPDVRLMVMPQMITAFDAVSVNPRFVSWG</sequence>
<keyword evidence="2" id="KW-1185">Reference proteome</keyword>
<evidence type="ECO:0000313" key="1">
    <source>
        <dbReference type="EMBL" id="GHP06710.1"/>
    </source>
</evidence>
<comment type="caution">
    <text evidence="1">The sequence shown here is derived from an EMBL/GenBank/DDBJ whole genome shotgun (WGS) entry which is preliminary data.</text>
</comment>
<name>A0A830HLM4_9CHLO</name>
<organism evidence="1 2">
    <name type="scientific">Pycnococcus provasolii</name>
    <dbReference type="NCBI Taxonomy" id="41880"/>
    <lineage>
        <taxon>Eukaryota</taxon>
        <taxon>Viridiplantae</taxon>
        <taxon>Chlorophyta</taxon>
        <taxon>Pseudoscourfieldiophyceae</taxon>
        <taxon>Pseudoscourfieldiales</taxon>
        <taxon>Pycnococcaceae</taxon>
        <taxon>Pycnococcus</taxon>
    </lineage>
</organism>
<dbReference type="OrthoDB" id="194440at2759"/>
<dbReference type="Proteomes" id="UP000660262">
    <property type="component" value="Unassembled WGS sequence"/>
</dbReference>
<gene>
    <name evidence="1" type="ORF">PPROV_000545500</name>
</gene>
<reference evidence="1" key="1">
    <citation type="submission" date="2020-10" db="EMBL/GenBank/DDBJ databases">
        <title>Unveiling of a novel bifunctional photoreceptor, Dualchrome1, isolated from a cosmopolitan green alga.</title>
        <authorList>
            <person name="Suzuki S."/>
            <person name="Kawachi M."/>
        </authorList>
    </citation>
    <scope>NUCLEOTIDE SEQUENCE</scope>
    <source>
        <strain evidence="1">NIES 2893</strain>
    </source>
</reference>
<dbReference type="EMBL" id="BNJQ01000014">
    <property type="protein sequence ID" value="GHP06710.1"/>
    <property type="molecule type" value="Genomic_DNA"/>
</dbReference>
<proteinExistence type="predicted"/>
<evidence type="ECO:0000313" key="2">
    <source>
        <dbReference type="Proteomes" id="UP000660262"/>
    </source>
</evidence>
<accession>A0A830HLM4</accession>
<dbReference type="AlphaFoldDB" id="A0A830HLM4"/>
<protein>
    <submittedName>
        <fullName evidence="1">Uncharacterized protein</fullName>
    </submittedName>
</protein>